<gene>
    <name evidence="2" type="ORF">MoryE10_20720</name>
</gene>
<dbReference type="GO" id="GO:0004534">
    <property type="term" value="F:5'-3' RNA exonuclease activity"/>
    <property type="evidence" value="ECO:0007669"/>
    <property type="project" value="TreeGrafter"/>
</dbReference>
<dbReference type="PANTHER" id="PTHR42924">
    <property type="entry name" value="EXONUCLEASE"/>
    <property type="match status" value="1"/>
</dbReference>
<reference evidence="2" key="1">
    <citation type="submission" date="2019-06" db="EMBL/GenBank/DDBJ databases">
        <title>Complete genome sequence of Methylogaea oryzae strain JCM16910.</title>
        <authorList>
            <person name="Asakawa S."/>
        </authorList>
    </citation>
    <scope>NUCLEOTIDE SEQUENCE</scope>
    <source>
        <strain evidence="2">E10</strain>
    </source>
</reference>
<evidence type="ECO:0000313" key="3">
    <source>
        <dbReference type="Proteomes" id="UP000824988"/>
    </source>
</evidence>
<dbReference type="InterPro" id="IPR016195">
    <property type="entry name" value="Pol/histidinol_Pase-like"/>
</dbReference>
<dbReference type="KEGG" id="moz:MoryE10_20720"/>
<organism evidence="2 3">
    <name type="scientific">Methylogaea oryzae</name>
    <dbReference type="NCBI Taxonomy" id="1295382"/>
    <lineage>
        <taxon>Bacteria</taxon>
        <taxon>Pseudomonadati</taxon>
        <taxon>Pseudomonadota</taxon>
        <taxon>Gammaproteobacteria</taxon>
        <taxon>Methylococcales</taxon>
        <taxon>Methylococcaceae</taxon>
        <taxon>Methylogaea</taxon>
    </lineage>
</organism>
<dbReference type="InterPro" id="IPR004013">
    <property type="entry name" value="PHP_dom"/>
</dbReference>
<dbReference type="GO" id="GO:0035312">
    <property type="term" value="F:5'-3' DNA exonuclease activity"/>
    <property type="evidence" value="ECO:0007669"/>
    <property type="project" value="TreeGrafter"/>
</dbReference>
<keyword evidence="3" id="KW-1185">Reference proteome</keyword>
<dbReference type="Gene3D" id="1.10.150.650">
    <property type="match status" value="1"/>
</dbReference>
<dbReference type="Gene3D" id="3.20.20.140">
    <property type="entry name" value="Metal-dependent hydrolases"/>
    <property type="match status" value="1"/>
</dbReference>
<accession>A0A8D4VPN1</accession>
<proteinExistence type="predicted"/>
<protein>
    <submittedName>
        <fullName evidence="2">Phosphatase</fullName>
    </submittedName>
</protein>
<dbReference type="PANTHER" id="PTHR42924:SF3">
    <property type="entry name" value="POLYMERASE_HISTIDINOL PHOSPHATASE N-TERMINAL DOMAIN-CONTAINING PROTEIN"/>
    <property type="match status" value="1"/>
</dbReference>
<feature type="domain" description="Polymerase/histidinol phosphatase N-terminal" evidence="1">
    <location>
        <begin position="14"/>
        <end position="79"/>
    </location>
</feature>
<evidence type="ECO:0000259" key="1">
    <source>
        <dbReference type="SMART" id="SM00481"/>
    </source>
</evidence>
<dbReference type="Proteomes" id="UP000824988">
    <property type="component" value="Chromosome"/>
</dbReference>
<dbReference type="SUPFAM" id="SSF89550">
    <property type="entry name" value="PHP domain-like"/>
    <property type="match status" value="1"/>
</dbReference>
<evidence type="ECO:0000313" key="2">
    <source>
        <dbReference type="EMBL" id="BBL71466.1"/>
    </source>
</evidence>
<dbReference type="InterPro" id="IPR052018">
    <property type="entry name" value="PHP_domain"/>
</dbReference>
<name>A0A8D4VPN1_9GAMM</name>
<dbReference type="EMBL" id="AP019782">
    <property type="protein sequence ID" value="BBL71466.1"/>
    <property type="molecule type" value="Genomic_DNA"/>
</dbReference>
<dbReference type="Pfam" id="PF02811">
    <property type="entry name" value="PHP"/>
    <property type="match status" value="1"/>
</dbReference>
<dbReference type="InterPro" id="IPR003141">
    <property type="entry name" value="Pol/His_phosphatase_N"/>
</dbReference>
<dbReference type="SMART" id="SM00481">
    <property type="entry name" value="POLIIIAc"/>
    <property type="match status" value="1"/>
</dbReference>
<dbReference type="AlphaFoldDB" id="A0A8D4VPN1"/>
<sequence length="286" mass="31083">MVFLRRDTALQASYDLHCHSTASDGALSPTEVVQRAAQKGVTTLALTDHDCVNGLQEAAAAAQTLGISLIPGIELSTTWNRQCVHVVGLRIDPDNAPLRQGMAQLTEIRAGRAREIGRRLAKIGFAEAYDTAIALAGKSMITRPHFARALVQQGRAVDEKAAFERFLARGKHGYVTTEWAPLAEAVGWVRQAGGIAVLAHPFRYNLTGTKMRELVEAFIAAGGEAMEVVCGNSNRDEIRHAAELATRHGLLASAGSDFHSPDIHWLELGRLQELPAGLTPVWQRWQ</sequence>
<dbReference type="CDD" id="cd07438">
    <property type="entry name" value="PHP_HisPPase_AMP"/>
    <property type="match status" value="1"/>
</dbReference>